<dbReference type="SUPFAM" id="SSF56112">
    <property type="entry name" value="Protein kinase-like (PK-like)"/>
    <property type="match status" value="1"/>
</dbReference>
<evidence type="ECO:0000256" key="3">
    <source>
        <dbReference type="ARBA" id="ARBA00022741"/>
    </source>
</evidence>
<gene>
    <name evidence="9" type="ORF">CAMP_LOCUS18591</name>
</gene>
<evidence type="ECO:0000256" key="5">
    <source>
        <dbReference type="PROSITE-ProRule" id="PRU10141"/>
    </source>
</evidence>
<keyword evidence="7" id="KW-1133">Transmembrane helix</keyword>
<dbReference type="GO" id="GO:0005737">
    <property type="term" value="C:cytoplasm"/>
    <property type="evidence" value="ECO:0007669"/>
    <property type="project" value="TreeGrafter"/>
</dbReference>
<evidence type="ECO:0000313" key="10">
    <source>
        <dbReference type="Proteomes" id="UP001152747"/>
    </source>
</evidence>
<dbReference type="PROSITE" id="PS00107">
    <property type="entry name" value="PROTEIN_KINASE_ATP"/>
    <property type="match status" value="1"/>
</dbReference>
<accession>A0A9P1J6S3</accession>
<reference evidence="9" key="1">
    <citation type="submission" date="2022-11" db="EMBL/GenBank/DDBJ databases">
        <authorList>
            <person name="Kikuchi T."/>
        </authorList>
    </citation>
    <scope>NUCLEOTIDE SEQUENCE</scope>
    <source>
        <strain evidence="9">PS1010</strain>
    </source>
</reference>
<keyword evidence="3 5" id="KW-0547">Nucleotide-binding</keyword>
<dbReference type="PANTHER" id="PTHR48012">
    <property type="entry name" value="STERILE20-LIKE KINASE, ISOFORM B-RELATED"/>
    <property type="match status" value="1"/>
</dbReference>
<feature type="transmembrane region" description="Helical" evidence="7">
    <location>
        <begin position="460"/>
        <end position="483"/>
    </location>
</feature>
<dbReference type="EMBL" id="CANHGI010000006">
    <property type="protein sequence ID" value="CAI5455954.1"/>
    <property type="molecule type" value="Genomic_DNA"/>
</dbReference>
<feature type="transmembrane region" description="Helical" evidence="7">
    <location>
        <begin position="418"/>
        <end position="440"/>
    </location>
</feature>
<keyword evidence="7" id="KW-0472">Membrane</keyword>
<dbReference type="EC" id="2.7.11.1" evidence="2"/>
<dbReference type="PROSITE" id="PS00108">
    <property type="entry name" value="PROTEIN_KINASE_ST"/>
    <property type="match status" value="1"/>
</dbReference>
<evidence type="ECO:0000256" key="6">
    <source>
        <dbReference type="SAM" id="MobiDB-lite"/>
    </source>
</evidence>
<proteinExistence type="inferred from homology"/>
<keyword evidence="10" id="KW-1185">Reference proteome</keyword>
<dbReference type="OrthoDB" id="3248549at2759"/>
<dbReference type="InterPro" id="IPR050629">
    <property type="entry name" value="STE20/SPS1-PAK"/>
</dbReference>
<dbReference type="AlphaFoldDB" id="A0A9P1J6S3"/>
<protein>
    <recommendedName>
        <fullName evidence="2">non-specific serine/threonine protein kinase</fullName>
        <ecNumber evidence="2">2.7.11.1</ecNumber>
    </recommendedName>
</protein>
<dbReference type="FunFam" id="1.10.510.10:FF:002502">
    <property type="entry name" value="Serine/threonine-protein kinase flr-4"/>
    <property type="match status" value="1"/>
</dbReference>
<keyword evidence="4 5" id="KW-0067">ATP-binding</keyword>
<dbReference type="InterPro" id="IPR011009">
    <property type="entry name" value="Kinase-like_dom_sf"/>
</dbReference>
<dbReference type="PROSITE" id="PS50011">
    <property type="entry name" value="PROTEIN_KINASE_DOM"/>
    <property type="match status" value="1"/>
</dbReference>
<comment type="caution">
    <text evidence="9">The sequence shown here is derived from an EMBL/GenBank/DDBJ whole genome shotgun (WGS) entry which is preliminary data.</text>
</comment>
<feature type="region of interest" description="Disordered" evidence="6">
    <location>
        <begin position="523"/>
        <end position="552"/>
    </location>
</feature>
<dbReference type="Pfam" id="PF00069">
    <property type="entry name" value="Pkinase"/>
    <property type="match status" value="1"/>
</dbReference>
<comment type="similarity">
    <text evidence="1">Belongs to the protein kinase superfamily. STE Ser/Thr protein kinase family. STE20 subfamily.</text>
</comment>
<evidence type="ECO:0000313" key="9">
    <source>
        <dbReference type="EMBL" id="CAI5455954.1"/>
    </source>
</evidence>
<dbReference type="GO" id="GO:0004674">
    <property type="term" value="F:protein serine/threonine kinase activity"/>
    <property type="evidence" value="ECO:0007669"/>
    <property type="project" value="UniProtKB-EC"/>
</dbReference>
<feature type="transmembrane region" description="Helical" evidence="7">
    <location>
        <begin position="391"/>
        <end position="411"/>
    </location>
</feature>
<keyword evidence="7" id="KW-0812">Transmembrane</keyword>
<dbReference type="InterPro" id="IPR008271">
    <property type="entry name" value="Ser/Thr_kinase_AS"/>
</dbReference>
<feature type="binding site" evidence="5">
    <location>
        <position position="71"/>
    </location>
    <ligand>
        <name>ATP</name>
        <dbReference type="ChEBI" id="CHEBI:30616"/>
    </ligand>
</feature>
<feature type="domain" description="Protein kinase" evidence="8">
    <location>
        <begin position="41"/>
        <end position="334"/>
    </location>
</feature>
<dbReference type="InterPro" id="IPR017441">
    <property type="entry name" value="Protein_kinase_ATP_BS"/>
</dbReference>
<dbReference type="Proteomes" id="UP001152747">
    <property type="component" value="Unassembled WGS sequence"/>
</dbReference>
<dbReference type="InterPro" id="IPR000719">
    <property type="entry name" value="Prot_kinase_dom"/>
</dbReference>
<dbReference type="SMART" id="SM00220">
    <property type="entry name" value="S_TKc"/>
    <property type="match status" value="1"/>
</dbReference>
<dbReference type="Gene3D" id="1.10.510.10">
    <property type="entry name" value="Transferase(Phosphotransferase) domain 1"/>
    <property type="match status" value="1"/>
</dbReference>
<evidence type="ECO:0000259" key="8">
    <source>
        <dbReference type="PROSITE" id="PS50011"/>
    </source>
</evidence>
<organism evidence="9 10">
    <name type="scientific">Caenorhabditis angaria</name>
    <dbReference type="NCBI Taxonomy" id="860376"/>
    <lineage>
        <taxon>Eukaryota</taxon>
        <taxon>Metazoa</taxon>
        <taxon>Ecdysozoa</taxon>
        <taxon>Nematoda</taxon>
        <taxon>Chromadorea</taxon>
        <taxon>Rhabditida</taxon>
        <taxon>Rhabditina</taxon>
        <taxon>Rhabditomorpha</taxon>
        <taxon>Rhabditoidea</taxon>
        <taxon>Rhabditidae</taxon>
        <taxon>Peloderinae</taxon>
        <taxon>Caenorhabditis</taxon>
    </lineage>
</organism>
<evidence type="ECO:0000256" key="1">
    <source>
        <dbReference type="ARBA" id="ARBA00008874"/>
    </source>
</evidence>
<evidence type="ECO:0000256" key="4">
    <source>
        <dbReference type="ARBA" id="ARBA00022840"/>
    </source>
</evidence>
<name>A0A9P1J6S3_9PELO</name>
<evidence type="ECO:0000256" key="7">
    <source>
        <dbReference type="SAM" id="Phobius"/>
    </source>
</evidence>
<evidence type="ECO:0000256" key="2">
    <source>
        <dbReference type="ARBA" id="ARBA00012513"/>
    </source>
</evidence>
<sequence length="552" mass="62672">MPINFGRSHALEGKLSEHLLKWINERVPAGDPIRISNFECYDHVDDLGKGRFGQVCKYVNNNTKLYETVKKVKMSMFDHWSQDAAKLSNRLDNFIQEFRHLHKISNDNERIVNFIGFYSDSTNIFIMSEYLPKGSLKDLVMRENVEESVAMRYLLEATDALQYLHSLSPPVIHRDIKAANLLLSSHDHVKLGNFGLVRDLAVDGFGAVISSEITFDFRGTLLYVAPEVLNSELGPGNRNAYKTPADIWALGCTFVEILLKNPPHFEYFGHVSEIPKVLFGYAKKDNGEDLPYTAEVLVPSSSKSVQRIVDAIFVKDPANRLTAKNLKKLVNRVITNLDIDSENEYYEDGLVSDSNSSTDDLSVCFFKHSPRKIGNACTSQPIETLENGNLHIFYCLLVILDPRIAYFLSILCKSVSYLLLFLTFGIACLGMFLALSFGLVHSFKLLIEMYCDCELTADRYWIIGGILMILLFALFFSCCMVALGEYKFRMANRTLRESRFFISRPEKSAKLLGVTLFPGKDANSKKVEAIPEEEHSGHEQSRNHDDYYYDTP</sequence>
<dbReference type="Gene3D" id="3.30.200.20">
    <property type="entry name" value="Phosphorylase Kinase, domain 1"/>
    <property type="match status" value="1"/>
</dbReference>
<dbReference type="GO" id="GO:0005524">
    <property type="term" value="F:ATP binding"/>
    <property type="evidence" value="ECO:0007669"/>
    <property type="project" value="UniProtKB-UniRule"/>
</dbReference>